<reference evidence="2" key="1">
    <citation type="submission" date="2020-01" db="EMBL/GenBank/DDBJ databases">
        <title>'Steroidobacter agaridevorans' sp. nov., agar-degrading bacteria isolated from rhizosphere soils.</title>
        <authorList>
            <person name="Ikenaga M."/>
            <person name="Kataoka M."/>
            <person name="Murouchi A."/>
            <person name="Katsuragi S."/>
            <person name="Sakai M."/>
        </authorList>
    </citation>
    <scope>NUCLEOTIDE SEQUENCE [LARGE SCALE GENOMIC DNA]</scope>
    <source>
        <strain evidence="2">YU21-B</strain>
    </source>
</reference>
<keyword evidence="2" id="KW-1185">Reference proteome</keyword>
<evidence type="ECO:0000313" key="2">
    <source>
        <dbReference type="Proteomes" id="UP000445000"/>
    </source>
</evidence>
<gene>
    <name evidence="1" type="ORF">GCM10011487_69930</name>
</gene>
<protein>
    <submittedName>
        <fullName evidence="1">Uncharacterized protein</fullName>
    </submittedName>
</protein>
<comment type="caution">
    <text evidence="1">The sequence shown here is derived from an EMBL/GenBank/DDBJ whole genome shotgun (WGS) entry which is preliminary data.</text>
</comment>
<dbReference type="Proteomes" id="UP000445000">
    <property type="component" value="Unassembled WGS sequence"/>
</dbReference>
<organism evidence="1 2">
    <name type="scientific">Steroidobacter agaridevorans</name>
    <dbReference type="NCBI Taxonomy" id="2695856"/>
    <lineage>
        <taxon>Bacteria</taxon>
        <taxon>Pseudomonadati</taxon>
        <taxon>Pseudomonadota</taxon>
        <taxon>Gammaproteobacteria</taxon>
        <taxon>Steroidobacterales</taxon>
        <taxon>Steroidobacteraceae</taxon>
        <taxon>Steroidobacter</taxon>
    </lineage>
</organism>
<dbReference type="AlphaFoldDB" id="A0A829YQE1"/>
<sequence>MTDLLQHNCARVTGPFPAITPISEVIVMSGDPFQVHFHPKLGVVIYDPVAQMGLAREQMRLFKVGSMTSSTFMRGIVSKDLNACTGETADQSSAAVESYRNARTGRRKPYCESCRRHFGSVDFTVCSDCSGIRCTCGTCSCASSSRRRKAA</sequence>
<proteinExistence type="predicted"/>
<dbReference type="EMBL" id="BLJN01000013">
    <property type="protein sequence ID" value="GFE84993.1"/>
    <property type="molecule type" value="Genomic_DNA"/>
</dbReference>
<evidence type="ECO:0000313" key="1">
    <source>
        <dbReference type="EMBL" id="GFE84993.1"/>
    </source>
</evidence>
<accession>A0A829YQE1</accession>
<name>A0A829YQE1_9GAMM</name>